<dbReference type="RefSeq" id="WP_121681814.1">
    <property type="nucleotide sequence ID" value="NZ_RCVZ01000013.1"/>
</dbReference>
<keyword evidence="3" id="KW-1185">Reference proteome</keyword>
<proteinExistence type="predicted"/>
<feature type="domain" description="HTH cro/C1-type" evidence="1">
    <location>
        <begin position="15"/>
        <end position="69"/>
    </location>
</feature>
<organism evidence="2 3">
    <name type="scientific">Falsibacillus albus</name>
    <dbReference type="NCBI Taxonomy" id="2478915"/>
    <lineage>
        <taxon>Bacteria</taxon>
        <taxon>Bacillati</taxon>
        <taxon>Bacillota</taxon>
        <taxon>Bacilli</taxon>
        <taxon>Bacillales</taxon>
        <taxon>Bacillaceae</taxon>
        <taxon>Falsibacillus</taxon>
    </lineage>
</organism>
<dbReference type="CDD" id="cd00093">
    <property type="entry name" value="HTH_XRE"/>
    <property type="match status" value="1"/>
</dbReference>
<dbReference type="InterPro" id="IPR001387">
    <property type="entry name" value="Cro/C1-type_HTH"/>
</dbReference>
<evidence type="ECO:0000313" key="2">
    <source>
        <dbReference type="EMBL" id="RLQ93644.1"/>
    </source>
</evidence>
<dbReference type="Pfam" id="PF01381">
    <property type="entry name" value="HTH_3"/>
    <property type="match status" value="1"/>
</dbReference>
<dbReference type="AlphaFoldDB" id="A0A3L7JTQ0"/>
<reference evidence="2 3" key="1">
    <citation type="submission" date="2018-10" db="EMBL/GenBank/DDBJ databases">
        <title>Falsibacillus sp. genome draft.</title>
        <authorList>
            <person name="Shi S."/>
        </authorList>
    </citation>
    <scope>NUCLEOTIDE SEQUENCE [LARGE SCALE GENOMIC DNA]</scope>
    <source>
        <strain evidence="2 3">GY 10110</strain>
    </source>
</reference>
<comment type="caution">
    <text evidence="2">The sequence shown here is derived from an EMBL/GenBank/DDBJ whole genome shotgun (WGS) entry which is preliminary data.</text>
</comment>
<dbReference type="SUPFAM" id="SSF47413">
    <property type="entry name" value="lambda repressor-like DNA-binding domains"/>
    <property type="match status" value="1"/>
</dbReference>
<sequence length="78" mass="9048">MTEREIFGHCLGKHIRLRRIEIGWSQEKLEEMADLSVTMIGKIERGERIPESLTLFKIAEAMGISLDRLQVDVMECMK</sequence>
<dbReference type="Gene3D" id="1.10.260.40">
    <property type="entry name" value="lambda repressor-like DNA-binding domains"/>
    <property type="match status" value="1"/>
</dbReference>
<protein>
    <submittedName>
        <fullName evidence="2">XRE family transcriptional regulator</fullName>
    </submittedName>
</protein>
<dbReference type="OrthoDB" id="2902611at2"/>
<name>A0A3L7JTQ0_9BACI</name>
<dbReference type="PROSITE" id="PS50943">
    <property type="entry name" value="HTH_CROC1"/>
    <property type="match status" value="1"/>
</dbReference>
<evidence type="ECO:0000259" key="1">
    <source>
        <dbReference type="PROSITE" id="PS50943"/>
    </source>
</evidence>
<accession>A0A3L7JTQ0</accession>
<dbReference type="InterPro" id="IPR010982">
    <property type="entry name" value="Lambda_DNA-bd_dom_sf"/>
</dbReference>
<dbReference type="EMBL" id="RCVZ01000013">
    <property type="protein sequence ID" value="RLQ93644.1"/>
    <property type="molecule type" value="Genomic_DNA"/>
</dbReference>
<dbReference type="GO" id="GO:0003677">
    <property type="term" value="F:DNA binding"/>
    <property type="evidence" value="ECO:0007669"/>
    <property type="project" value="InterPro"/>
</dbReference>
<dbReference type="SMART" id="SM00530">
    <property type="entry name" value="HTH_XRE"/>
    <property type="match status" value="1"/>
</dbReference>
<dbReference type="Proteomes" id="UP000276770">
    <property type="component" value="Unassembled WGS sequence"/>
</dbReference>
<gene>
    <name evidence="2" type="ORF">D9X91_16810</name>
</gene>
<evidence type="ECO:0000313" key="3">
    <source>
        <dbReference type="Proteomes" id="UP000276770"/>
    </source>
</evidence>